<dbReference type="Pfam" id="PF00378">
    <property type="entry name" value="ECH_1"/>
    <property type="match status" value="1"/>
</dbReference>
<reference evidence="1" key="2">
    <citation type="submission" date="2022-10" db="EMBL/GenBank/DDBJ databases">
        <authorList>
            <consortium name="ENA_rothamsted_submissions"/>
            <consortium name="culmorum"/>
            <person name="King R."/>
        </authorList>
    </citation>
    <scope>NUCLEOTIDE SEQUENCE</scope>
</reference>
<evidence type="ECO:0000313" key="2">
    <source>
        <dbReference type="Proteomes" id="UP001153620"/>
    </source>
</evidence>
<dbReference type="GO" id="GO:0006635">
    <property type="term" value="P:fatty acid beta-oxidation"/>
    <property type="evidence" value="ECO:0007669"/>
    <property type="project" value="TreeGrafter"/>
</dbReference>
<dbReference type="InterPro" id="IPR029045">
    <property type="entry name" value="ClpP/crotonase-like_dom_sf"/>
</dbReference>
<protein>
    <recommendedName>
        <fullName evidence="3">Enoyl-CoA hydratase</fullName>
    </recommendedName>
</protein>
<dbReference type="OrthoDB" id="7955078at2759"/>
<accession>A0A9N9RID9</accession>
<keyword evidence="2" id="KW-1185">Reference proteome</keyword>
<gene>
    <name evidence="1" type="ORF">CHIRRI_LOCUS386</name>
</gene>
<dbReference type="GO" id="GO:0005739">
    <property type="term" value="C:mitochondrion"/>
    <property type="evidence" value="ECO:0007669"/>
    <property type="project" value="TreeGrafter"/>
</dbReference>
<dbReference type="InterPro" id="IPR001753">
    <property type="entry name" value="Enoyl-CoA_hydra/iso"/>
</dbReference>
<sequence>MALNCMKVSRIVSQNAFRWIAVSTQRNQSTVSKKEQLVITEVNKKTGFATLSFNRPSALNSFTLELLQDFSKALDEVENQKYKGMILTSTSSNAFTAGLDIKELINPDPIRLKELRAVYLDCSLKLYNSLFPTAALINGHAIGGGCFLAMACEYRVMLPNFKIGLNETQLGIACPEVAILATKNIISSRDSEMALTLGTIFETDKALDIGLVDEIAKDKADAMAKCESFMLKFKGVPALARGITKQLFRKKIVDLMTENKERDVENFVNYVLDPISQQNLKAFLDGSKKK</sequence>
<name>A0A9N9RID9_9DIPT</name>
<organism evidence="1 2">
    <name type="scientific">Chironomus riparius</name>
    <dbReference type="NCBI Taxonomy" id="315576"/>
    <lineage>
        <taxon>Eukaryota</taxon>
        <taxon>Metazoa</taxon>
        <taxon>Ecdysozoa</taxon>
        <taxon>Arthropoda</taxon>
        <taxon>Hexapoda</taxon>
        <taxon>Insecta</taxon>
        <taxon>Pterygota</taxon>
        <taxon>Neoptera</taxon>
        <taxon>Endopterygota</taxon>
        <taxon>Diptera</taxon>
        <taxon>Nematocera</taxon>
        <taxon>Chironomoidea</taxon>
        <taxon>Chironomidae</taxon>
        <taxon>Chironominae</taxon>
        <taxon>Chironomus</taxon>
    </lineage>
</organism>
<proteinExistence type="predicted"/>
<dbReference type="Gene3D" id="6.10.250.170">
    <property type="match status" value="1"/>
</dbReference>
<dbReference type="CDD" id="cd06558">
    <property type="entry name" value="crotonase-like"/>
    <property type="match status" value="1"/>
</dbReference>
<dbReference type="EMBL" id="OU895877">
    <property type="protein sequence ID" value="CAG9797387.1"/>
    <property type="molecule type" value="Genomic_DNA"/>
</dbReference>
<reference evidence="1" key="1">
    <citation type="submission" date="2022-01" db="EMBL/GenBank/DDBJ databases">
        <authorList>
            <person name="King R."/>
        </authorList>
    </citation>
    <scope>NUCLEOTIDE SEQUENCE</scope>
</reference>
<dbReference type="PANTHER" id="PTHR11941">
    <property type="entry name" value="ENOYL-COA HYDRATASE-RELATED"/>
    <property type="match status" value="1"/>
</dbReference>
<dbReference type="PANTHER" id="PTHR11941:SF45">
    <property type="entry name" value="ENOYL-COA DELTA ISOMERASE 1, MITOCHONDRIAL"/>
    <property type="match status" value="1"/>
</dbReference>
<dbReference type="SUPFAM" id="SSF52096">
    <property type="entry name" value="ClpP/crotonase"/>
    <property type="match status" value="1"/>
</dbReference>
<dbReference type="Gene3D" id="3.90.226.10">
    <property type="entry name" value="2-enoyl-CoA Hydratase, Chain A, domain 1"/>
    <property type="match status" value="1"/>
</dbReference>
<evidence type="ECO:0008006" key="3">
    <source>
        <dbReference type="Google" id="ProtNLM"/>
    </source>
</evidence>
<evidence type="ECO:0000313" key="1">
    <source>
        <dbReference type="EMBL" id="CAG9797387.1"/>
    </source>
</evidence>
<dbReference type="AlphaFoldDB" id="A0A9N9RID9"/>
<dbReference type="Proteomes" id="UP001153620">
    <property type="component" value="Chromosome 1"/>
</dbReference>